<protein>
    <submittedName>
        <fullName evidence="1">Uncharacterized protein</fullName>
    </submittedName>
</protein>
<sequence>IQLLSDGGVSVCTGVSGTVSQVVAEWKGGSLAEAGASDACTRHAFHDHQG</sequence>
<dbReference type="EMBL" id="BARS01024901">
    <property type="protein sequence ID" value="GAG12798.1"/>
    <property type="molecule type" value="Genomic_DNA"/>
</dbReference>
<dbReference type="AlphaFoldDB" id="X0VJV8"/>
<evidence type="ECO:0000313" key="1">
    <source>
        <dbReference type="EMBL" id="GAG12798.1"/>
    </source>
</evidence>
<dbReference type="SUPFAM" id="SSF53146">
    <property type="entry name" value="Nitrogenase accessory factor-like"/>
    <property type="match status" value="1"/>
</dbReference>
<proteinExistence type="predicted"/>
<comment type="caution">
    <text evidence="1">The sequence shown here is derived from an EMBL/GenBank/DDBJ whole genome shotgun (WGS) entry which is preliminary data.</text>
</comment>
<feature type="non-terminal residue" evidence="1">
    <location>
        <position position="1"/>
    </location>
</feature>
<accession>X0VJV8</accession>
<gene>
    <name evidence="1" type="ORF">S01H1_39456</name>
</gene>
<name>X0VJV8_9ZZZZ</name>
<organism evidence="1">
    <name type="scientific">marine sediment metagenome</name>
    <dbReference type="NCBI Taxonomy" id="412755"/>
    <lineage>
        <taxon>unclassified sequences</taxon>
        <taxon>metagenomes</taxon>
        <taxon>ecological metagenomes</taxon>
    </lineage>
</organism>
<reference evidence="1" key="1">
    <citation type="journal article" date="2014" name="Front. Microbiol.">
        <title>High frequency of phylogenetically diverse reductive dehalogenase-homologous genes in deep subseafloor sedimentary metagenomes.</title>
        <authorList>
            <person name="Kawai M."/>
            <person name="Futagami T."/>
            <person name="Toyoda A."/>
            <person name="Takaki Y."/>
            <person name="Nishi S."/>
            <person name="Hori S."/>
            <person name="Arai W."/>
            <person name="Tsubouchi T."/>
            <person name="Morono Y."/>
            <person name="Uchiyama I."/>
            <person name="Ito T."/>
            <person name="Fujiyama A."/>
            <person name="Inagaki F."/>
            <person name="Takami H."/>
        </authorList>
    </citation>
    <scope>NUCLEOTIDE SEQUENCE</scope>
    <source>
        <strain evidence="1">Expedition CK06-06</strain>
    </source>
</reference>
<dbReference type="InterPro" id="IPR036105">
    <property type="entry name" value="DiNase_FeMo-co_biosyn_sf"/>
</dbReference>